<dbReference type="PANTHER" id="PTHR39434:SF1">
    <property type="entry name" value="VOC DOMAIN-CONTAINING PROTEIN"/>
    <property type="match status" value="1"/>
</dbReference>
<keyword evidence="1" id="KW-0223">Dioxygenase</keyword>
<dbReference type="GO" id="GO:0051213">
    <property type="term" value="F:dioxygenase activity"/>
    <property type="evidence" value="ECO:0007669"/>
    <property type="project" value="UniProtKB-KW"/>
</dbReference>
<evidence type="ECO:0000313" key="1">
    <source>
        <dbReference type="EMBL" id="ABL97552.1"/>
    </source>
</evidence>
<dbReference type="AlphaFoldDB" id="A4GHJ1"/>
<dbReference type="SUPFAM" id="SSF54593">
    <property type="entry name" value="Glyoxalase/Bleomycin resistance protein/Dihydroxybiphenyl dioxygenase"/>
    <property type="match status" value="1"/>
</dbReference>
<name>A4GHJ1_9BACT</name>
<dbReference type="InterPro" id="IPR029068">
    <property type="entry name" value="Glyas_Bleomycin-R_OHBP_Dase"/>
</dbReference>
<dbReference type="EMBL" id="EF089397">
    <property type="protein sequence ID" value="ABL97552.1"/>
    <property type="molecule type" value="Genomic_DNA"/>
</dbReference>
<protein>
    <submittedName>
        <fullName evidence="1">Probable dioxygenase</fullName>
    </submittedName>
</protein>
<reference evidence="1" key="1">
    <citation type="journal article" date="2007" name="Environ. Microbiol.">
        <title>Proteorhodopsin photosystem gene clusters exhibit co-evolutionary trends and shared ancestry among diverse marine microbial phyla.</title>
        <authorList>
            <person name="McCarren J."/>
            <person name="Delong E.F."/>
        </authorList>
    </citation>
    <scope>NUCLEOTIDE SEQUENCE</scope>
</reference>
<gene>
    <name evidence="1" type="ORF">MBMO_EB0-35D03.0015</name>
</gene>
<dbReference type="PANTHER" id="PTHR39434">
    <property type="match status" value="1"/>
</dbReference>
<sequence length="135" mass="15761">MSNRFHLAVEAGDLSITVPWYQEVLGCKLDMAEDGLWQDIDFWGNELTLHSSKPRLSSDRIRHDVDMGNVVVPHFGVHLEMDQYKQVRQNVLDHNGFLDDPYIRFEGTDYQQETFFVEDPNLNVLEIKHMVSPRD</sequence>
<proteinExistence type="predicted"/>
<accession>A4GHJ1</accession>
<keyword evidence="1" id="KW-0560">Oxidoreductase</keyword>
<organism evidence="1">
    <name type="scientific">uncultured marine bacterium EB0_35D03</name>
    <dbReference type="NCBI Taxonomy" id="415435"/>
    <lineage>
        <taxon>Bacteria</taxon>
        <taxon>environmental samples</taxon>
    </lineage>
</organism>
<dbReference type="Gene3D" id="3.10.180.10">
    <property type="entry name" value="2,3-Dihydroxybiphenyl 1,2-Dioxygenase, domain 1"/>
    <property type="match status" value="1"/>
</dbReference>